<dbReference type="GO" id="GO:0009247">
    <property type="term" value="P:glycolipid biosynthetic process"/>
    <property type="evidence" value="ECO:0007669"/>
    <property type="project" value="InterPro"/>
</dbReference>
<evidence type="ECO:0000256" key="4">
    <source>
        <dbReference type="ARBA" id="ARBA00022692"/>
    </source>
</evidence>
<reference evidence="10 11" key="1">
    <citation type="journal article" date="2023" name="Arcadia Sci">
        <title>De novo assembly of a long-read Amblyomma americanum tick genome.</title>
        <authorList>
            <person name="Chou S."/>
            <person name="Poskanzer K.E."/>
            <person name="Rollins M."/>
            <person name="Thuy-Boun P.S."/>
        </authorList>
    </citation>
    <scope>NUCLEOTIDE SEQUENCE [LARGE SCALE GENOMIC DNA]</scope>
    <source>
        <strain evidence="10">F_SG_1</strain>
        <tissue evidence="10">Salivary glands</tissue>
    </source>
</reference>
<proteinExistence type="inferred from homology"/>
<keyword evidence="11" id="KW-1185">Reference proteome</keyword>
<dbReference type="Pfam" id="PF06990">
    <property type="entry name" value="Gal-3-0_sulfotr"/>
    <property type="match status" value="1"/>
</dbReference>
<evidence type="ECO:0000256" key="2">
    <source>
        <dbReference type="ARBA" id="ARBA00008124"/>
    </source>
</evidence>
<evidence type="ECO:0000256" key="6">
    <source>
        <dbReference type="ARBA" id="ARBA00022989"/>
    </source>
</evidence>
<evidence type="ECO:0000256" key="7">
    <source>
        <dbReference type="ARBA" id="ARBA00023034"/>
    </source>
</evidence>
<comment type="similarity">
    <text evidence="2">Belongs to the galactose-3-O-sulfotransferase family.</text>
</comment>
<evidence type="ECO:0008006" key="12">
    <source>
        <dbReference type="Google" id="ProtNLM"/>
    </source>
</evidence>
<keyword evidence="7" id="KW-0333">Golgi apparatus</keyword>
<comment type="caution">
    <text evidence="10">The sequence shown here is derived from an EMBL/GenBank/DDBJ whole genome shotgun (WGS) entry which is preliminary data.</text>
</comment>
<evidence type="ECO:0000256" key="3">
    <source>
        <dbReference type="ARBA" id="ARBA00022679"/>
    </source>
</evidence>
<evidence type="ECO:0000256" key="1">
    <source>
        <dbReference type="ARBA" id="ARBA00004323"/>
    </source>
</evidence>
<dbReference type="GO" id="GO:0000139">
    <property type="term" value="C:Golgi membrane"/>
    <property type="evidence" value="ECO:0007669"/>
    <property type="project" value="UniProtKB-SubCell"/>
</dbReference>
<keyword evidence="3" id="KW-0808">Transferase</keyword>
<keyword evidence="5" id="KW-0735">Signal-anchor</keyword>
<dbReference type="InterPro" id="IPR027417">
    <property type="entry name" value="P-loop_NTPase"/>
</dbReference>
<sequence>MPSGRATRECVQLMCGHLDCAFIWFDCLRNETHQTSTNHGSVCAVNKWCAVLSSYLVCILQSSHGIFAFGSVLSQRHPLWSPGSLPSRCQAKRNIVFLKMHKCAGSSVLNLLLRRAEGENLTLALPRNSANHLMGYPQTFSPQKHLLNYSQCGMRPNLMALHMRYNQTGIMEVMPSDAVYVTIMRRPTELFTSLFYYFNMNELYDADMSAFLRQPFFIQTIRNFRLHASMGFNQMTFDLGADGDEMLRGGGENLDPRSAVSRFVESVDRGFHLVMIAERFTESLVLLRELLCWDLDDVVVFKHNVRARHYPPPAPDAARILEEANGVDEALYSHFVAKLDRAVEAFGRGRMEAEVAALESRTAFWYRRCVGSVDLESRPGVYQYSPRKNVSRGESRMCQLLTMPEQTFVRRARERLFAICPQLVTPSATKEEMTSPKVRGPR</sequence>
<evidence type="ECO:0000313" key="10">
    <source>
        <dbReference type="EMBL" id="KAK8767741.1"/>
    </source>
</evidence>
<dbReference type="PANTHER" id="PTHR14647:SF87">
    <property type="entry name" value="PUTATIVE-RELATED"/>
    <property type="match status" value="1"/>
</dbReference>
<dbReference type="Gene3D" id="3.40.50.300">
    <property type="entry name" value="P-loop containing nucleotide triphosphate hydrolases"/>
    <property type="match status" value="1"/>
</dbReference>
<dbReference type="EMBL" id="JARKHS020025045">
    <property type="protein sequence ID" value="KAK8767741.1"/>
    <property type="molecule type" value="Genomic_DNA"/>
</dbReference>
<evidence type="ECO:0000256" key="5">
    <source>
        <dbReference type="ARBA" id="ARBA00022968"/>
    </source>
</evidence>
<dbReference type="Proteomes" id="UP001321473">
    <property type="component" value="Unassembled WGS sequence"/>
</dbReference>
<keyword evidence="9" id="KW-0325">Glycoprotein</keyword>
<dbReference type="PANTHER" id="PTHR14647">
    <property type="entry name" value="GALACTOSE-3-O-SULFOTRANSFERASE"/>
    <property type="match status" value="1"/>
</dbReference>
<keyword evidence="6" id="KW-1133">Transmembrane helix</keyword>
<evidence type="ECO:0000256" key="8">
    <source>
        <dbReference type="ARBA" id="ARBA00023136"/>
    </source>
</evidence>
<name>A0AAQ4DZ51_AMBAM</name>
<accession>A0AAQ4DZ51</accession>
<evidence type="ECO:0000256" key="9">
    <source>
        <dbReference type="ARBA" id="ARBA00023180"/>
    </source>
</evidence>
<dbReference type="InterPro" id="IPR009729">
    <property type="entry name" value="Gal-3-0_sulfotransfrase"/>
</dbReference>
<comment type="subcellular location">
    <subcellularLocation>
        <location evidence="1">Golgi apparatus membrane</location>
        <topology evidence="1">Single-pass type II membrane protein</topology>
    </subcellularLocation>
</comment>
<keyword evidence="4" id="KW-0812">Transmembrane</keyword>
<keyword evidence="8" id="KW-0472">Membrane</keyword>
<evidence type="ECO:0000313" key="11">
    <source>
        <dbReference type="Proteomes" id="UP001321473"/>
    </source>
</evidence>
<organism evidence="10 11">
    <name type="scientific">Amblyomma americanum</name>
    <name type="common">Lone star tick</name>
    <dbReference type="NCBI Taxonomy" id="6943"/>
    <lineage>
        <taxon>Eukaryota</taxon>
        <taxon>Metazoa</taxon>
        <taxon>Ecdysozoa</taxon>
        <taxon>Arthropoda</taxon>
        <taxon>Chelicerata</taxon>
        <taxon>Arachnida</taxon>
        <taxon>Acari</taxon>
        <taxon>Parasitiformes</taxon>
        <taxon>Ixodida</taxon>
        <taxon>Ixodoidea</taxon>
        <taxon>Ixodidae</taxon>
        <taxon>Amblyomminae</taxon>
        <taxon>Amblyomma</taxon>
    </lineage>
</organism>
<dbReference type="SUPFAM" id="SSF52540">
    <property type="entry name" value="P-loop containing nucleoside triphosphate hydrolases"/>
    <property type="match status" value="1"/>
</dbReference>
<dbReference type="AlphaFoldDB" id="A0AAQ4DZ51"/>
<gene>
    <name evidence="10" type="ORF">V5799_005478</name>
</gene>
<protein>
    <recommendedName>
        <fullName evidence="12">Galactose-3-o-sulfotransferase</fullName>
    </recommendedName>
</protein>
<dbReference type="GO" id="GO:0001733">
    <property type="term" value="F:galactosylceramide sulfotransferase activity"/>
    <property type="evidence" value="ECO:0007669"/>
    <property type="project" value="InterPro"/>
</dbReference>